<dbReference type="EMBL" id="JASUXU010000036">
    <property type="protein sequence ID" value="KAK0318479.1"/>
    <property type="molecule type" value="Genomic_DNA"/>
</dbReference>
<evidence type="ECO:0000313" key="2">
    <source>
        <dbReference type="EMBL" id="KAK0318479.1"/>
    </source>
</evidence>
<gene>
    <name evidence="2" type="ORF">LTR82_010541</name>
</gene>
<reference evidence="2" key="1">
    <citation type="submission" date="2021-12" db="EMBL/GenBank/DDBJ databases">
        <title>Black yeast isolated from Biological Soil Crust.</title>
        <authorList>
            <person name="Kurbessoian T."/>
        </authorList>
    </citation>
    <scope>NUCLEOTIDE SEQUENCE</scope>
    <source>
        <strain evidence="2">CCFEE 5208</strain>
    </source>
</reference>
<organism evidence="2 3">
    <name type="scientific">Friedmanniomyces endolithicus</name>
    <dbReference type="NCBI Taxonomy" id="329885"/>
    <lineage>
        <taxon>Eukaryota</taxon>
        <taxon>Fungi</taxon>
        <taxon>Dikarya</taxon>
        <taxon>Ascomycota</taxon>
        <taxon>Pezizomycotina</taxon>
        <taxon>Dothideomycetes</taxon>
        <taxon>Dothideomycetidae</taxon>
        <taxon>Mycosphaerellales</taxon>
        <taxon>Teratosphaeriaceae</taxon>
        <taxon>Friedmanniomyces</taxon>
    </lineage>
</organism>
<comment type="caution">
    <text evidence="2">The sequence shown here is derived from an EMBL/GenBank/DDBJ whole genome shotgun (WGS) entry which is preliminary data.</text>
</comment>
<evidence type="ECO:0000256" key="1">
    <source>
        <dbReference type="SAM" id="MobiDB-lite"/>
    </source>
</evidence>
<sequence>MALGAWYLDLRERRHVARSSTDTRFKSSSTVSPPSSIMRSTHASFTRKVEEMKPSKSSVHASFQHDAFKPSWESLRIS</sequence>
<accession>A0AAN6J6R7</accession>
<feature type="compositionally biased region" description="Low complexity" evidence="1">
    <location>
        <begin position="27"/>
        <end position="36"/>
    </location>
</feature>
<dbReference type="AlphaFoldDB" id="A0AAN6J6R7"/>
<proteinExistence type="predicted"/>
<evidence type="ECO:0000313" key="3">
    <source>
        <dbReference type="Proteomes" id="UP001168146"/>
    </source>
</evidence>
<dbReference type="Proteomes" id="UP001168146">
    <property type="component" value="Unassembled WGS sequence"/>
</dbReference>
<protein>
    <submittedName>
        <fullName evidence="2">Uncharacterized protein</fullName>
    </submittedName>
</protein>
<feature type="region of interest" description="Disordered" evidence="1">
    <location>
        <begin position="21"/>
        <end position="41"/>
    </location>
</feature>
<name>A0AAN6J6R7_9PEZI</name>